<keyword evidence="2" id="KW-1185">Reference proteome</keyword>
<gene>
    <name evidence="1" type="ORF">MRB53_021777</name>
</gene>
<accession>A0ACC2L4W9</accession>
<sequence>MLSAVTKKVSATEMQSRCEKGLCYYCDKRFSPGHRSTKKVQIFLIEEPEDVAAEASKEPNPDYHETPIEVS</sequence>
<protein>
    <submittedName>
        <fullName evidence="1">Uncharacterized protein</fullName>
    </submittedName>
</protein>
<comment type="caution">
    <text evidence="1">The sequence shown here is derived from an EMBL/GenBank/DDBJ whole genome shotgun (WGS) entry which is preliminary data.</text>
</comment>
<proteinExistence type="predicted"/>
<evidence type="ECO:0000313" key="2">
    <source>
        <dbReference type="Proteomes" id="UP001234297"/>
    </source>
</evidence>
<evidence type="ECO:0000313" key="1">
    <source>
        <dbReference type="EMBL" id="KAJ8628470.1"/>
    </source>
</evidence>
<name>A0ACC2L4W9_PERAE</name>
<reference evidence="1 2" key="1">
    <citation type="journal article" date="2022" name="Hortic Res">
        <title>A haplotype resolved chromosomal level avocado genome allows analysis of novel avocado genes.</title>
        <authorList>
            <person name="Nath O."/>
            <person name="Fletcher S.J."/>
            <person name="Hayward A."/>
            <person name="Shaw L.M."/>
            <person name="Masouleh A.K."/>
            <person name="Furtado A."/>
            <person name="Henry R.J."/>
            <person name="Mitter N."/>
        </authorList>
    </citation>
    <scope>NUCLEOTIDE SEQUENCE [LARGE SCALE GENOMIC DNA]</scope>
    <source>
        <strain evidence="2">cv. Hass</strain>
    </source>
</reference>
<dbReference type="Proteomes" id="UP001234297">
    <property type="component" value="Chromosome 6"/>
</dbReference>
<dbReference type="EMBL" id="CM056814">
    <property type="protein sequence ID" value="KAJ8628470.1"/>
    <property type="molecule type" value="Genomic_DNA"/>
</dbReference>
<organism evidence="1 2">
    <name type="scientific">Persea americana</name>
    <name type="common">Avocado</name>
    <dbReference type="NCBI Taxonomy" id="3435"/>
    <lineage>
        <taxon>Eukaryota</taxon>
        <taxon>Viridiplantae</taxon>
        <taxon>Streptophyta</taxon>
        <taxon>Embryophyta</taxon>
        <taxon>Tracheophyta</taxon>
        <taxon>Spermatophyta</taxon>
        <taxon>Magnoliopsida</taxon>
        <taxon>Magnoliidae</taxon>
        <taxon>Laurales</taxon>
        <taxon>Lauraceae</taxon>
        <taxon>Persea</taxon>
    </lineage>
</organism>